<proteinExistence type="predicted"/>
<dbReference type="RefSeq" id="WP_008752835.1">
    <property type="nucleotide sequence ID" value="NZ_AJGH01000006.1"/>
</dbReference>
<sequence>MAGYIQNNWDMICYFQNYYRGCFDSSDIFDKLKNGEFSSLDIGNLFRFRVFLDSTIMMFNKEKLEKEYFKKIFNI</sequence>
<organism evidence="1 2">
    <name type="scientific">Lachnoanaerobaculum saburreum F0468</name>
    <dbReference type="NCBI Taxonomy" id="1095750"/>
    <lineage>
        <taxon>Bacteria</taxon>
        <taxon>Bacillati</taxon>
        <taxon>Bacillota</taxon>
        <taxon>Clostridia</taxon>
        <taxon>Lachnospirales</taxon>
        <taxon>Lachnospiraceae</taxon>
        <taxon>Lachnoanaerobaculum</taxon>
    </lineage>
</organism>
<dbReference type="AlphaFoldDB" id="I0RBT5"/>
<gene>
    <name evidence="1" type="ORF">HMPREF9970_1078</name>
</gene>
<evidence type="ECO:0000313" key="1">
    <source>
        <dbReference type="EMBL" id="EIC97143.1"/>
    </source>
</evidence>
<dbReference type="Proteomes" id="UP000005039">
    <property type="component" value="Unassembled WGS sequence"/>
</dbReference>
<comment type="caution">
    <text evidence="1">The sequence shown here is derived from an EMBL/GenBank/DDBJ whole genome shotgun (WGS) entry which is preliminary data.</text>
</comment>
<dbReference type="EMBL" id="AJGH01000006">
    <property type="protein sequence ID" value="EIC97143.1"/>
    <property type="molecule type" value="Genomic_DNA"/>
</dbReference>
<keyword evidence="2" id="KW-1185">Reference proteome</keyword>
<evidence type="ECO:0000313" key="2">
    <source>
        <dbReference type="Proteomes" id="UP000005039"/>
    </source>
</evidence>
<reference evidence="1 2" key="1">
    <citation type="submission" date="2012-03" db="EMBL/GenBank/DDBJ databases">
        <authorList>
            <person name="Durkin A.S."/>
            <person name="McCorrison J."/>
            <person name="Torralba M."/>
            <person name="Gillis M."/>
            <person name="Methe B."/>
            <person name="Sutton G."/>
            <person name="Nelson K.E."/>
        </authorList>
    </citation>
    <scope>NUCLEOTIDE SEQUENCE [LARGE SCALE GENOMIC DNA]</scope>
    <source>
        <strain evidence="1 2">F0468</strain>
    </source>
</reference>
<name>I0RBT5_9FIRM</name>
<accession>I0RBT5</accession>
<protein>
    <submittedName>
        <fullName evidence="1">Uncharacterized protein</fullName>
    </submittedName>
</protein>
<dbReference type="OrthoDB" id="6399948at2"/>